<keyword evidence="4" id="KW-1185">Reference proteome</keyword>
<dbReference type="SUPFAM" id="SSF52047">
    <property type="entry name" value="RNI-like"/>
    <property type="match status" value="1"/>
</dbReference>
<evidence type="ECO:0000256" key="2">
    <source>
        <dbReference type="ARBA" id="ARBA00022737"/>
    </source>
</evidence>
<evidence type="ECO:0000256" key="1">
    <source>
        <dbReference type="ARBA" id="ARBA00022614"/>
    </source>
</evidence>
<keyword evidence="1" id="KW-0433">Leucine-rich repeat</keyword>
<dbReference type="PANTHER" id="PTHR24106">
    <property type="entry name" value="NACHT, LRR AND CARD DOMAINS-CONTAINING"/>
    <property type="match status" value="1"/>
</dbReference>
<evidence type="ECO:0000313" key="4">
    <source>
        <dbReference type="Proteomes" id="UP000265120"/>
    </source>
</evidence>
<reference evidence="3" key="3">
    <citation type="submission" date="2025-09" db="UniProtKB">
        <authorList>
            <consortium name="Ensembl"/>
        </authorList>
    </citation>
    <scope>IDENTIFICATION</scope>
</reference>
<dbReference type="AlphaFoldDB" id="A0A3P8UE55"/>
<dbReference type="Ensembl" id="ENSCSET00000000143.1">
    <property type="protein sequence ID" value="ENSCSEP00000000119.1"/>
    <property type="gene ID" value="ENSCSEG00000000110.1"/>
</dbReference>
<keyword evidence="2" id="KW-0677">Repeat</keyword>
<protein>
    <submittedName>
        <fullName evidence="3">Uncharacterized protein</fullName>
    </submittedName>
</protein>
<dbReference type="Proteomes" id="UP000265120">
    <property type="component" value="Chromosome 1"/>
</dbReference>
<dbReference type="InterPro" id="IPR032675">
    <property type="entry name" value="LRR_dom_sf"/>
</dbReference>
<reference evidence="3 4" key="1">
    <citation type="journal article" date="2014" name="Nat. Genet.">
        <title>Whole-genome sequence of a flatfish provides insights into ZW sex chromosome evolution and adaptation to a benthic lifestyle.</title>
        <authorList>
            <person name="Chen S."/>
            <person name="Zhang G."/>
            <person name="Shao C."/>
            <person name="Huang Q."/>
            <person name="Liu G."/>
            <person name="Zhang P."/>
            <person name="Song W."/>
            <person name="An N."/>
            <person name="Chalopin D."/>
            <person name="Volff J.N."/>
            <person name="Hong Y."/>
            <person name="Li Q."/>
            <person name="Sha Z."/>
            <person name="Zhou H."/>
            <person name="Xie M."/>
            <person name="Yu Q."/>
            <person name="Liu Y."/>
            <person name="Xiang H."/>
            <person name="Wang N."/>
            <person name="Wu K."/>
            <person name="Yang C."/>
            <person name="Zhou Q."/>
            <person name="Liao X."/>
            <person name="Yang L."/>
            <person name="Hu Q."/>
            <person name="Zhang J."/>
            <person name="Meng L."/>
            <person name="Jin L."/>
            <person name="Tian Y."/>
            <person name="Lian J."/>
            <person name="Yang J."/>
            <person name="Miao G."/>
            <person name="Liu S."/>
            <person name="Liang Z."/>
            <person name="Yan F."/>
            <person name="Li Y."/>
            <person name="Sun B."/>
            <person name="Zhang H."/>
            <person name="Zhang J."/>
            <person name="Zhu Y."/>
            <person name="Du M."/>
            <person name="Zhao Y."/>
            <person name="Schartl M."/>
            <person name="Tang Q."/>
            <person name="Wang J."/>
        </authorList>
    </citation>
    <scope>NUCLEOTIDE SEQUENCE</scope>
</reference>
<organism evidence="3 4">
    <name type="scientific">Cynoglossus semilaevis</name>
    <name type="common">Tongue sole</name>
    <dbReference type="NCBI Taxonomy" id="244447"/>
    <lineage>
        <taxon>Eukaryota</taxon>
        <taxon>Metazoa</taxon>
        <taxon>Chordata</taxon>
        <taxon>Craniata</taxon>
        <taxon>Vertebrata</taxon>
        <taxon>Euteleostomi</taxon>
        <taxon>Actinopterygii</taxon>
        <taxon>Neopterygii</taxon>
        <taxon>Teleostei</taxon>
        <taxon>Neoteleostei</taxon>
        <taxon>Acanthomorphata</taxon>
        <taxon>Carangaria</taxon>
        <taxon>Pleuronectiformes</taxon>
        <taxon>Pleuronectoidei</taxon>
        <taxon>Cynoglossidae</taxon>
        <taxon>Cynoglossinae</taxon>
        <taxon>Cynoglossus</taxon>
    </lineage>
</organism>
<accession>A0A3P8UE55</accession>
<name>A0A3P8UE55_CYNSE</name>
<evidence type="ECO:0000313" key="3">
    <source>
        <dbReference type="Ensembl" id="ENSCSEP00000000119.1"/>
    </source>
</evidence>
<dbReference type="InterPro" id="IPR051261">
    <property type="entry name" value="NLR"/>
</dbReference>
<reference evidence="3" key="2">
    <citation type="submission" date="2025-08" db="UniProtKB">
        <authorList>
            <consortium name="Ensembl"/>
        </authorList>
    </citation>
    <scope>IDENTIFICATION</scope>
</reference>
<sequence>MVNPLLKNVHTPLNSRTSTFPFVFSSLFRLIECSLSKIKISCSSLVSALKSNPSHLRKLDLRLNNLPHSSVEVLSDLVKSPNYRLEDLKWFSEIRYYP</sequence>
<dbReference type="GeneTree" id="ENSGT01070000253760"/>
<proteinExistence type="predicted"/>
<dbReference type="Gene3D" id="3.80.10.10">
    <property type="entry name" value="Ribonuclease Inhibitor"/>
    <property type="match status" value="1"/>
</dbReference>